<dbReference type="KEGG" id="tso:IZ6_10670"/>
<feature type="region of interest" description="Disordered" evidence="5">
    <location>
        <begin position="36"/>
        <end position="318"/>
    </location>
</feature>
<evidence type="ECO:0000256" key="4">
    <source>
        <dbReference type="PROSITE-ProRule" id="PRU00473"/>
    </source>
</evidence>
<name>A0A6S6QST5_9HYPH</name>
<sequence length="633" mass="70966">MKHFASVLLAGTMMSGAVAFGSFAFAESAPLVVAQAEVPPPPPGVVPPPEEQKKRGEGREQKKQERQEQRQQGQEQRQEQRQQRQEQRQQRQAPPEQAPPAIEKQLPPPVERQLPPPVERQAPPPRIERQAPPPVENAPPIPPVQKQLPPAAVEPLPPAAAPGAPPSAPDDRKLRREERQQDRQERRQDRQQEKTGGPTPPVPPLPPRTETPAAPVSPDLSPPPAPVTPEAPPPPRGQRDRGPGDQGPGAPPAGAGKQLPPPPPVQTAPEAPSTAPAPPPAGEQPAIPPEELKGGQRTPEQRIRAEQRAKRDFQQRDEKLDRRFDRRVEEQGNRTVIREGNDRVIIRDGDRTTIRSDQSERLRRNARDVREERRGNQTVTVIQRPDGSEIVTIRDDDGNLVRRVRRFQGREVIIIDNERAWERGGRWDRDRGWRDRDRNRGPHFEFYLDLAPVRVGIPRDEYIVDADAASYEDFEEAFDAPPLVESERPYSLEEVTQNVRLRERVRSVDLNSLTFPTGEWTVPDDQIAKLDDLARAMKAVIDRDPAEVYLVEGHTDAVGSQVDNLSLSDRRAEEVAAILTQYYQIPAENLVTQGYGEDYLKVNTLAANPENRRVTIRNITSLLNTQQSQAAPQ</sequence>
<evidence type="ECO:0000256" key="1">
    <source>
        <dbReference type="ARBA" id="ARBA00004442"/>
    </source>
</evidence>
<dbReference type="InterPro" id="IPR006665">
    <property type="entry name" value="OmpA-like"/>
</dbReference>
<dbReference type="Proteomes" id="UP000515317">
    <property type="component" value="Chromosome"/>
</dbReference>
<dbReference type="PRINTS" id="PR01021">
    <property type="entry name" value="OMPADOMAIN"/>
</dbReference>
<dbReference type="AlphaFoldDB" id="A0A6S6QST5"/>
<evidence type="ECO:0000313" key="8">
    <source>
        <dbReference type="EMBL" id="BCJ90332.1"/>
    </source>
</evidence>
<dbReference type="GO" id="GO:0009279">
    <property type="term" value="C:cell outer membrane"/>
    <property type="evidence" value="ECO:0007669"/>
    <property type="project" value="UniProtKB-SubCell"/>
</dbReference>
<evidence type="ECO:0000256" key="5">
    <source>
        <dbReference type="SAM" id="MobiDB-lite"/>
    </source>
</evidence>
<feature type="compositionally biased region" description="Basic and acidic residues" evidence="5">
    <location>
        <begin position="290"/>
        <end position="318"/>
    </location>
</feature>
<dbReference type="SUPFAM" id="SSF103088">
    <property type="entry name" value="OmpA-like"/>
    <property type="match status" value="1"/>
</dbReference>
<dbReference type="CDD" id="cd07185">
    <property type="entry name" value="OmpA_C-like"/>
    <property type="match status" value="1"/>
</dbReference>
<evidence type="ECO:0000259" key="7">
    <source>
        <dbReference type="PROSITE" id="PS51123"/>
    </source>
</evidence>
<dbReference type="InterPro" id="IPR036737">
    <property type="entry name" value="OmpA-like_sf"/>
</dbReference>
<feature type="compositionally biased region" description="Basic and acidic residues" evidence="5">
    <location>
        <begin position="50"/>
        <end position="69"/>
    </location>
</feature>
<keyword evidence="9" id="KW-1185">Reference proteome</keyword>
<feature type="compositionally biased region" description="Basic and acidic residues" evidence="5">
    <location>
        <begin position="169"/>
        <end position="193"/>
    </location>
</feature>
<feature type="compositionally biased region" description="Low complexity" evidence="5">
    <location>
        <begin position="210"/>
        <end position="219"/>
    </location>
</feature>
<feature type="compositionally biased region" description="Pro residues" evidence="5">
    <location>
        <begin position="155"/>
        <end position="168"/>
    </location>
</feature>
<dbReference type="RefSeq" id="WP_222876965.1">
    <property type="nucleotide sequence ID" value="NZ_AP023361.1"/>
</dbReference>
<feature type="compositionally biased region" description="Pro residues" evidence="5">
    <location>
        <begin position="275"/>
        <end position="288"/>
    </location>
</feature>
<keyword evidence="6" id="KW-0732">Signal</keyword>
<feature type="compositionally biased region" description="Pro residues" evidence="5">
    <location>
        <begin position="198"/>
        <end position="209"/>
    </location>
</feature>
<gene>
    <name evidence="8" type="ORF">IZ6_10670</name>
</gene>
<feature type="compositionally biased region" description="Pro residues" evidence="5">
    <location>
        <begin position="220"/>
        <end position="236"/>
    </location>
</feature>
<feature type="domain" description="OmpA-like" evidence="7">
    <location>
        <begin position="502"/>
        <end position="622"/>
    </location>
</feature>
<organism evidence="8 9">
    <name type="scientific">Terrihabitans soli</name>
    <dbReference type="NCBI Taxonomy" id="708113"/>
    <lineage>
        <taxon>Bacteria</taxon>
        <taxon>Pseudomonadati</taxon>
        <taxon>Pseudomonadota</taxon>
        <taxon>Alphaproteobacteria</taxon>
        <taxon>Hyphomicrobiales</taxon>
        <taxon>Terrihabitans</taxon>
    </lineage>
</organism>
<feature type="compositionally biased region" description="Low complexity" evidence="5">
    <location>
        <begin position="144"/>
        <end position="154"/>
    </location>
</feature>
<evidence type="ECO:0000256" key="2">
    <source>
        <dbReference type="ARBA" id="ARBA00023136"/>
    </source>
</evidence>
<keyword evidence="2 4" id="KW-0472">Membrane</keyword>
<dbReference type="Pfam" id="PF00691">
    <property type="entry name" value="OmpA"/>
    <property type="match status" value="1"/>
</dbReference>
<feature type="compositionally biased region" description="Pro residues" evidence="5">
    <location>
        <begin position="106"/>
        <end position="143"/>
    </location>
</feature>
<comment type="subcellular location">
    <subcellularLocation>
        <location evidence="1">Cell outer membrane</location>
    </subcellularLocation>
</comment>
<dbReference type="PROSITE" id="PS51123">
    <property type="entry name" value="OMPA_2"/>
    <property type="match status" value="1"/>
</dbReference>
<dbReference type="Gene3D" id="3.30.1330.60">
    <property type="entry name" value="OmpA-like domain"/>
    <property type="match status" value="1"/>
</dbReference>
<feature type="chain" id="PRO_5028373610" description="OmpA-like domain-containing protein" evidence="6">
    <location>
        <begin position="20"/>
        <end position="633"/>
    </location>
</feature>
<keyword evidence="3" id="KW-0998">Cell outer membrane</keyword>
<feature type="compositionally biased region" description="Basic and acidic residues" evidence="5">
    <location>
        <begin position="76"/>
        <end position="89"/>
    </location>
</feature>
<evidence type="ECO:0000256" key="3">
    <source>
        <dbReference type="ARBA" id="ARBA00023237"/>
    </source>
</evidence>
<accession>A0A6S6QST5</accession>
<dbReference type="EMBL" id="AP023361">
    <property type="protein sequence ID" value="BCJ90332.1"/>
    <property type="molecule type" value="Genomic_DNA"/>
</dbReference>
<evidence type="ECO:0000313" key="9">
    <source>
        <dbReference type="Proteomes" id="UP000515317"/>
    </source>
</evidence>
<evidence type="ECO:0000256" key="6">
    <source>
        <dbReference type="SAM" id="SignalP"/>
    </source>
</evidence>
<protein>
    <recommendedName>
        <fullName evidence="7">OmpA-like domain-containing protein</fullName>
    </recommendedName>
</protein>
<proteinExistence type="predicted"/>
<reference evidence="8 9" key="1">
    <citation type="submission" date="2020-08" db="EMBL/GenBank/DDBJ databases">
        <title>Genome sequence of Rhizobiales bacterium strain IZ6.</title>
        <authorList>
            <person name="Nakai R."/>
            <person name="Naganuma T."/>
        </authorList>
    </citation>
    <scope>NUCLEOTIDE SEQUENCE [LARGE SCALE GENOMIC DNA]</scope>
    <source>
        <strain evidence="8 9">IZ6</strain>
    </source>
</reference>
<dbReference type="PANTHER" id="PTHR30329:SF21">
    <property type="entry name" value="LIPOPROTEIN YIAD-RELATED"/>
    <property type="match status" value="1"/>
</dbReference>
<feature type="signal peptide" evidence="6">
    <location>
        <begin position="1"/>
        <end position="19"/>
    </location>
</feature>
<dbReference type="PANTHER" id="PTHR30329">
    <property type="entry name" value="STATOR ELEMENT OF FLAGELLAR MOTOR COMPLEX"/>
    <property type="match status" value="1"/>
</dbReference>
<feature type="compositionally biased region" description="Pro residues" evidence="5">
    <location>
        <begin position="38"/>
        <end position="49"/>
    </location>
</feature>
<dbReference type="InterPro" id="IPR006664">
    <property type="entry name" value="OMP_bac"/>
</dbReference>
<dbReference type="InterPro" id="IPR050330">
    <property type="entry name" value="Bact_OuterMem_StrucFunc"/>
</dbReference>